<dbReference type="InterPro" id="IPR032710">
    <property type="entry name" value="NTF2-like_dom_sf"/>
</dbReference>
<sequence>MTETLDRPAADRAPDPAADPRERVDRWLSAFQAALDRGDGAAAAALFTADSSWRDLVAFTWNITTLEGRDAIADLVGSVAARVGATDLRVDDEPGWGVAAAGDGDGADAWLRFETAVGRGRGQLRLRRDPETGEDRAWTVLTTLFELTGHEENLGPRRPRGAEHGARRDRTTWSERRVASVESWGVDAEPFVLVIGAGQGGLALGARLKALGVPALLVEKGVRPGQSWANRYKSLCLHDPVWYDHLPYLDFPKNWPVFAPKDKIADWLEFYAKVMELDVWCDTACESASFDEETKVWTVRVRRGGELRELHPTHLVLATGMSGKPSVPTIPGQDVFRGEQHHSSAHPGPDGLVGRRVVVIGANNSAHDISAALWENGVDVTMVQRSSTHIVRSDSLMELALGGLYSEEAVAAGVSTTQADLTFASIPYRVMPEFHIPVYEEIRRRDADFYRRLEEAGFLLDFGDDGSGLFLKYLRRGSGYYIDVGASELVADGSIKLRSGVDVDHLTEDAVVLSDGSVLPADVVVYATGFGSMNGWAADLISPEVADRVGKVWGLGSGTTKDPGPWEGEERNMWKPTRQENLWFHGGNLHQSRHYSLYLALQLTARYAGIETPVHRLAEVHHTS</sequence>
<dbReference type="EC" id="1.14.13.-" evidence="3"/>
<keyword evidence="1 3" id="KW-0560">Oxidoreductase</keyword>
<proteinExistence type="predicted"/>
<dbReference type="Gene3D" id="3.10.450.50">
    <property type="match status" value="1"/>
</dbReference>
<dbReference type="EMBL" id="JBHMDM010000005">
    <property type="protein sequence ID" value="MFB9377291.1"/>
    <property type="molecule type" value="Genomic_DNA"/>
</dbReference>
<protein>
    <submittedName>
        <fullName evidence="3">Flavin-containing monooxygenase</fullName>
        <ecNumber evidence="3">1.14.13.-</ecNumber>
    </submittedName>
</protein>
<dbReference type="Pfam" id="PF13738">
    <property type="entry name" value="Pyr_redox_3"/>
    <property type="match status" value="1"/>
</dbReference>
<dbReference type="PANTHER" id="PTHR43539">
    <property type="entry name" value="FLAVIN-BINDING MONOOXYGENASE-LIKE PROTEIN (AFU_ORTHOLOGUE AFUA_4G09220)"/>
    <property type="match status" value="1"/>
</dbReference>
<dbReference type="InterPro" id="IPR050982">
    <property type="entry name" value="Auxin_biosynth/cation_transpt"/>
</dbReference>
<reference evidence="3 4" key="1">
    <citation type="submission" date="2024-09" db="EMBL/GenBank/DDBJ databases">
        <authorList>
            <person name="Sun Q."/>
            <person name="Mori K."/>
        </authorList>
    </citation>
    <scope>NUCLEOTIDE SEQUENCE [LARGE SCALE GENOMIC DNA]</scope>
    <source>
        <strain evidence="3 4">TISTR 1856</strain>
    </source>
</reference>
<dbReference type="Proteomes" id="UP001589748">
    <property type="component" value="Unassembled WGS sequence"/>
</dbReference>
<feature type="region of interest" description="Disordered" evidence="2">
    <location>
        <begin position="1"/>
        <end position="21"/>
    </location>
</feature>
<dbReference type="GO" id="GO:0004497">
    <property type="term" value="F:monooxygenase activity"/>
    <property type="evidence" value="ECO:0007669"/>
    <property type="project" value="UniProtKB-KW"/>
</dbReference>
<keyword evidence="3" id="KW-0503">Monooxygenase</keyword>
<name>A0ABV5LTC6_9ACTN</name>
<dbReference type="SUPFAM" id="SSF51905">
    <property type="entry name" value="FAD/NAD(P)-binding domain"/>
    <property type="match status" value="2"/>
</dbReference>
<comment type="caution">
    <text evidence="3">The sequence shown here is derived from an EMBL/GenBank/DDBJ whole genome shotgun (WGS) entry which is preliminary data.</text>
</comment>
<gene>
    <name evidence="3" type="ORF">ACFFVI_09935</name>
</gene>
<dbReference type="PANTHER" id="PTHR43539:SF68">
    <property type="entry name" value="FLAVIN-BINDING MONOOXYGENASE-LIKE PROTEIN (AFU_ORTHOLOGUE AFUA_4G09220)"/>
    <property type="match status" value="1"/>
</dbReference>
<evidence type="ECO:0000313" key="4">
    <source>
        <dbReference type="Proteomes" id="UP001589748"/>
    </source>
</evidence>
<dbReference type="PRINTS" id="PR00411">
    <property type="entry name" value="PNDRDTASEI"/>
</dbReference>
<dbReference type="InterPro" id="IPR036188">
    <property type="entry name" value="FAD/NAD-bd_sf"/>
</dbReference>
<feature type="region of interest" description="Disordered" evidence="2">
    <location>
        <begin position="152"/>
        <end position="172"/>
    </location>
</feature>
<accession>A0ABV5LTC6</accession>
<organism evidence="3 4">
    <name type="scientific">Kineococcus gynurae</name>
    <dbReference type="NCBI Taxonomy" id="452979"/>
    <lineage>
        <taxon>Bacteria</taxon>
        <taxon>Bacillati</taxon>
        <taxon>Actinomycetota</taxon>
        <taxon>Actinomycetes</taxon>
        <taxon>Kineosporiales</taxon>
        <taxon>Kineosporiaceae</taxon>
        <taxon>Kineococcus</taxon>
    </lineage>
</organism>
<evidence type="ECO:0000256" key="1">
    <source>
        <dbReference type="ARBA" id="ARBA00023002"/>
    </source>
</evidence>
<evidence type="ECO:0000256" key="2">
    <source>
        <dbReference type="SAM" id="MobiDB-lite"/>
    </source>
</evidence>
<dbReference type="RefSeq" id="WP_380139280.1">
    <property type="nucleotide sequence ID" value="NZ_JBHLUI010000010.1"/>
</dbReference>
<dbReference type="SUPFAM" id="SSF54427">
    <property type="entry name" value="NTF2-like"/>
    <property type="match status" value="1"/>
</dbReference>
<keyword evidence="4" id="KW-1185">Reference proteome</keyword>
<dbReference type="Gene3D" id="3.50.50.60">
    <property type="entry name" value="FAD/NAD(P)-binding domain"/>
    <property type="match status" value="1"/>
</dbReference>
<evidence type="ECO:0000313" key="3">
    <source>
        <dbReference type="EMBL" id="MFB9377291.1"/>
    </source>
</evidence>